<dbReference type="InterPro" id="IPR015421">
    <property type="entry name" value="PyrdxlP-dep_Trfase_major"/>
</dbReference>
<gene>
    <name evidence="4" type="ORF">NBG84_38635</name>
</gene>
<comment type="caution">
    <text evidence="4">The sequence shown here is derived from an EMBL/GenBank/DDBJ whole genome shotgun (WGS) entry which is preliminary data.</text>
</comment>
<evidence type="ECO:0000313" key="5">
    <source>
        <dbReference type="Proteomes" id="UP001431429"/>
    </source>
</evidence>
<accession>A0ABT0UZW3</accession>
<reference evidence="4" key="1">
    <citation type="submission" date="2022-06" db="EMBL/GenBank/DDBJ databases">
        <title>Genome public.</title>
        <authorList>
            <person name="Sun Q."/>
        </authorList>
    </citation>
    <scope>NUCLEOTIDE SEQUENCE</scope>
    <source>
        <strain evidence="4">CWNU-1</strain>
    </source>
</reference>
<evidence type="ECO:0000313" key="4">
    <source>
        <dbReference type="EMBL" id="MCM2394122.1"/>
    </source>
</evidence>
<dbReference type="PANTHER" id="PTHR46101:SF18">
    <property type="entry name" value="HISTIDINE DECARBOXYLASE"/>
    <property type="match status" value="1"/>
</dbReference>
<keyword evidence="2" id="KW-0456">Lyase</keyword>
<protein>
    <submittedName>
        <fullName evidence="4">Pyridoxal-dependent decarboxylase</fullName>
    </submittedName>
</protein>
<dbReference type="InterPro" id="IPR051151">
    <property type="entry name" value="Group_II_Decarboxylase"/>
</dbReference>
<evidence type="ECO:0000256" key="1">
    <source>
        <dbReference type="ARBA" id="ARBA00009533"/>
    </source>
</evidence>
<name>A0ABT0UZW3_9ACTN</name>
<comment type="similarity">
    <text evidence="1">Belongs to the group II decarboxylase family.</text>
</comment>
<feature type="region of interest" description="Disordered" evidence="3">
    <location>
        <begin position="530"/>
        <end position="563"/>
    </location>
</feature>
<keyword evidence="2" id="KW-0210">Decarboxylase</keyword>
<dbReference type="EMBL" id="JAMQAW010000099">
    <property type="protein sequence ID" value="MCM2394122.1"/>
    <property type="molecule type" value="Genomic_DNA"/>
</dbReference>
<feature type="compositionally biased region" description="Basic and acidic residues" evidence="3">
    <location>
        <begin position="534"/>
        <end position="550"/>
    </location>
</feature>
<dbReference type="SUPFAM" id="SSF53383">
    <property type="entry name" value="PLP-dependent transferases"/>
    <property type="match status" value="1"/>
</dbReference>
<organism evidence="4 5">
    <name type="scientific">Streptomyces albipurpureus</name>
    <dbReference type="NCBI Taxonomy" id="2897419"/>
    <lineage>
        <taxon>Bacteria</taxon>
        <taxon>Bacillati</taxon>
        <taxon>Actinomycetota</taxon>
        <taxon>Actinomycetes</taxon>
        <taxon>Kitasatosporales</taxon>
        <taxon>Streptomycetaceae</taxon>
        <taxon>Streptomyces</taxon>
    </lineage>
</organism>
<dbReference type="PANTHER" id="PTHR46101">
    <property type="match status" value="1"/>
</dbReference>
<keyword evidence="5" id="KW-1185">Reference proteome</keyword>
<dbReference type="InterPro" id="IPR015424">
    <property type="entry name" value="PyrdxlP-dep_Trfase"/>
</dbReference>
<dbReference type="Gene3D" id="3.40.640.10">
    <property type="entry name" value="Type I PLP-dependent aspartate aminotransferase-like (Major domain)"/>
    <property type="match status" value="1"/>
</dbReference>
<feature type="region of interest" description="Disordered" evidence="3">
    <location>
        <begin position="1"/>
        <end position="23"/>
    </location>
</feature>
<sequence>MISERPEPPPADLPEPTDDDYRLGTHAYTNEQRTAVLAKLEEHLSRRRGRLLGYQTNLSLDGHASLGRFLSYHINNIGDPFVDSHYSLHSRWLERAVLEHYARLWHAPLPLDPTAPQDGDGWGYVLSMGSTEGNLYALWNARDYLDGNALVRDEISGDASCRTTYIRAKHPDDNPNAYAPVAFFSQETHYSHIKAMRVLDIPTFYDLGGSLYPGQCPLEPAGAGTQTYNGWPLGGVPTTGGDEGPGTVDVDALVALVDFFAAKGHPVLVNFNIGSVFKGAYDDVEYACERLRPVFAAHGLVDRSVRFDPDDPDRVSVRNGYWIHVDGALGGAYAPYLEKARDAGLIKTASPVFDFRIPEVSSIVTSGHKYPGAPVPTGIYMSRAGSKLRPPSDPAVVSSPDSTFAGSRSGFASLAMWNHLAQFSEEQQVRQAAEVLQVAEYTADRLRNLSDLLRERGEPWAEDGIEVGHGDHALSVWFQQPRAEITEKYSLACVPLNLGGRRHDYSHVYVMPHVTRELIDELLDDLARPGAFDRSAEGDADRPPLPRDHIPQAPTRTAPSPRH</sequence>
<feature type="compositionally biased region" description="Polar residues" evidence="3">
    <location>
        <begin position="554"/>
        <end position="563"/>
    </location>
</feature>
<evidence type="ECO:0000256" key="3">
    <source>
        <dbReference type="SAM" id="MobiDB-lite"/>
    </source>
</evidence>
<evidence type="ECO:0000256" key="2">
    <source>
        <dbReference type="ARBA" id="ARBA00022793"/>
    </source>
</evidence>
<proteinExistence type="inferred from homology"/>
<dbReference type="Proteomes" id="UP001431429">
    <property type="component" value="Unassembled WGS sequence"/>
</dbReference>
<dbReference type="RefSeq" id="WP_250924402.1">
    <property type="nucleotide sequence ID" value="NZ_JAMQAW010000099.1"/>
</dbReference>